<keyword evidence="2" id="KW-1185">Reference proteome</keyword>
<dbReference type="AlphaFoldDB" id="A0A0A2MKJ2"/>
<reference evidence="1 2" key="1">
    <citation type="submission" date="2013-09" db="EMBL/GenBank/DDBJ databases">
        <authorList>
            <person name="Zeng Z."/>
            <person name="Chen C."/>
        </authorList>
    </citation>
    <scope>NUCLEOTIDE SEQUENCE [LARGE SCALE GENOMIC DNA]</scope>
    <source>
        <strain evidence="1 2">WB 4.1-42</strain>
    </source>
</reference>
<evidence type="ECO:0000313" key="2">
    <source>
        <dbReference type="Proteomes" id="UP000030111"/>
    </source>
</evidence>
<dbReference type="EMBL" id="JRLY01000012">
    <property type="protein sequence ID" value="KGO92096.1"/>
    <property type="molecule type" value="Genomic_DNA"/>
</dbReference>
<dbReference type="eggNOG" id="COG3741">
    <property type="taxonomic scope" value="Bacteria"/>
</dbReference>
<organism evidence="1 2">
    <name type="scientific">Flavobacterium subsaxonicum WB 4.1-42 = DSM 21790</name>
    <dbReference type="NCBI Taxonomy" id="1121898"/>
    <lineage>
        <taxon>Bacteria</taxon>
        <taxon>Pseudomonadati</taxon>
        <taxon>Bacteroidota</taxon>
        <taxon>Flavobacteriia</taxon>
        <taxon>Flavobacteriales</taxon>
        <taxon>Flavobacteriaceae</taxon>
        <taxon>Flavobacterium</taxon>
    </lineage>
</organism>
<sequence>MDIYHITEPTAPKVPIIISSPHSGTYFPQEIASRLTPQMAQTPDDADWFIDRLYDFAPQMGITLIKANYCRWVIDLNRDPESKPLYTDGRVITGLVPLTNFNGDPLYVTGEPDASEIAERVHKYYLPYHEKIEELIEQTVSQFGVALLFDAHSIRRVVPGIRPEPFPQLILGDNDGTSASAEIINTAWQVLQNSGYEAEHNHPFKGGHITRYFGKPKKNVHALQLEMAKTNYMDATETKYDDANATAMRGVLADMFTQLIKTLQ</sequence>
<dbReference type="Pfam" id="PF05013">
    <property type="entry name" value="FGase"/>
    <property type="match status" value="1"/>
</dbReference>
<name>A0A0A2MKJ2_9FLAO</name>
<dbReference type="Gene3D" id="3.40.630.40">
    <property type="entry name" value="Zn-dependent exopeptidases"/>
    <property type="match status" value="1"/>
</dbReference>
<dbReference type="OrthoDB" id="8716700at2"/>
<dbReference type="Proteomes" id="UP000030111">
    <property type="component" value="Unassembled WGS sequence"/>
</dbReference>
<protein>
    <submittedName>
        <fullName evidence="1">N-formylglutamate deformylase</fullName>
    </submittedName>
</protein>
<accession>A0A0A2MKJ2</accession>
<dbReference type="RefSeq" id="WP_035738799.1">
    <property type="nucleotide sequence ID" value="NZ_AUGP01000028.1"/>
</dbReference>
<gene>
    <name evidence="1" type="ORF">Q766_14480</name>
</gene>
<comment type="caution">
    <text evidence="1">The sequence shown here is derived from an EMBL/GenBank/DDBJ whole genome shotgun (WGS) entry which is preliminary data.</text>
</comment>
<dbReference type="InterPro" id="IPR007709">
    <property type="entry name" value="N-FG_amidohydro"/>
</dbReference>
<evidence type="ECO:0000313" key="1">
    <source>
        <dbReference type="EMBL" id="KGO92096.1"/>
    </source>
</evidence>
<proteinExistence type="predicted"/>
<dbReference type="SUPFAM" id="SSF53187">
    <property type="entry name" value="Zn-dependent exopeptidases"/>
    <property type="match status" value="1"/>
</dbReference>
<dbReference type="STRING" id="1121898.GCA_000422725_03322"/>